<organism evidence="3 4">
    <name type="scientific">Gloeophyllum trabeum (strain ATCC 11539 / FP-39264 / Madison 617)</name>
    <name type="common">Brown rot fungus</name>
    <dbReference type="NCBI Taxonomy" id="670483"/>
    <lineage>
        <taxon>Eukaryota</taxon>
        <taxon>Fungi</taxon>
        <taxon>Dikarya</taxon>
        <taxon>Basidiomycota</taxon>
        <taxon>Agaricomycotina</taxon>
        <taxon>Agaricomycetes</taxon>
        <taxon>Gloeophyllales</taxon>
        <taxon>Gloeophyllaceae</taxon>
        <taxon>Gloeophyllum</taxon>
    </lineage>
</organism>
<name>S7PPW2_GLOTA</name>
<dbReference type="Pfam" id="PF02129">
    <property type="entry name" value="Peptidase_S15"/>
    <property type="match status" value="1"/>
</dbReference>
<dbReference type="InterPro" id="IPR000383">
    <property type="entry name" value="Xaa-Pro-like_dom"/>
</dbReference>
<protein>
    <submittedName>
        <fullName evidence="3">Alpha/beta-hydrolase</fullName>
    </submittedName>
</protein>
<dbReference type="PANTHER" id="PTHR22946">
    <property type="entry name" value="DIENELACTONE HYDROLASE DOMAIN-CONTAINING PROTEIN-RELATED"/>
    <property type="match status" value="1"/>
</dbReference>
<dbReference type="PANTHER" id="PTHR22946:SF9">
    <property type="entry name" value="POLYKETIDE TRANSFERASE AF380"/>
    <property type="match status" value="1"/>
</dbReference>
<dbReference type="HOGENOM" id="CLU_048587_1_2_1"/>
<dbReference type="EMBL" id="KB469451">
    <property type="protein sequence ID" value="EPQ49951.1"/>
    <property type="molecule type" value="Genomic_DNA"/>
</dbReference>
<dbReference type="Proteomes" id="UP000030669">
    <property type="component" value="Unassembled WGS sequence"/>
</dbReference>
<dbReference type="InterPro" id="IPR050261">
    <property type="entry name" value="FrsA_esterase"/>
</dbReference>
<dbReference type="eggNOG" id="ENOG502RMBN">
    <property type="taxonomic scope" value="Eukaryota"/>
</dbReference>
<sequence length="203" mass="21946">MSGHTRESVRILSASPGIELDVWLYSPISPAPFPVVVAGHGLSLVKDAGLAAFGEEWASRAHFASLILDYRHFGESGGEPRNLISLEKQLQDYQSVIDWARARPEKFRVDKIVVMGSALSGLHVAELLLRDQRLAGGMAHCPVLDGYATSIAGPVNVRLMFWAFVDSVKGKLGLHPVFIAAVGHPGDLAFLCAPSCYLGKFSH</sequence>
<dbReference type="OMA" id="WAAVDWI"/>
<feature type="domain" description="Xaa-Pro dipeptidyl-peptidase-like" evidence="2">
    <location>
        <begin position="17"/>
        <end position="148"/>
    </location>
</feature>
<evidence type="ECO:0000259" key="2">
    <source>
        <dbReference type="Pfam" id="PF02129"/>
    </source>
</evidence>
<proteinExistence type="predicted"/>
<dbReference type="AlphaFoldDB" id="S7PPW2"/>
<accession>S7PPW2</accession>
<reference evidence="3 4" key="1">
    <citation type="journal article" date="2012" name="Science">
        <title>The Paleozoic origin of enzymatic lignin decomposition reconstructed from 31 fungal genomes.</title>
        <authorList>
            <person name="Floudas D."/>
            <person name="Binder M."/>
            <person name="Riley R."/>
            <person name="Barry K."/>
            <person name="Blanchette R.A."/>
            <person name="Henrissat B."/>
            <person name="Martinez A.T."/>
            <person name="Otillar R."/>
            <person name="Spatafora J.W."/>
            <person name="Yadav J.S."/>
            <person name="Aerts A."/>
            <person name="Benoit I."/>
            <person name="Boyd A."/>
            <person name="Carlson A."/>
            <person name="Copeland A."/>
            <person name="Coutinho P.M."/>
            <person name="de Vries R.P."/>
            <person name="Ferreira P."/>
            <person name="Findley K."/>
            <person name="Foster B."/>
            <person name="Gaskell J."/>
            <person name="Glotzer D."/>
            <person name="Gorecki P."/>
            <person name="Heitman J."/>
            <person name="Hesse C."/>
            <person name="Hori C."/>
            <person name="Igarashi K."/>
            <person name="Jurgens J.A."/>
            <person name="Kallen N."/>
            <person name="Kersten P."/>
            <person name="Kohler A."/>
            <person name="Kuees U."/>
            <person name="Kumar T.K.A."/>
            <person name="Kuo A."/>
            <person name="LaButti K."/>
            <person name="Larrondo L.F."/>
            <person name="Lindquist E."/>
            <person name="Ling A."/>
            <person name="Lombard V."/>
            <person name="Lucas S."/>
            <person name="Lundell T."/>
            <person name="Martin R."/>
            <person name="McLaughlin D.J."/>
            <person name="Morgenstern I."/>
            <person name="Morin E."/>
            <person name="Murat C."/>
            <person name="Nagy L.G."/>
            <person name="Nolan M."/>
            <person name="Ohm R.A."/>
            <person name="Patyshakuliyeva A."/>
            <person name="Rokas A."/>
            <person name="Ruiz-Duenas F.J."/>
            <person name="Sabat G."/>
            <person name="Salamov A."/>
            <person name="Samejima M."/>
            <person name="Schmutz J."/>
            <person name="Slot J.C."/>
            <person name="St John F."/>
            <person name="Stenlid J."/>
            <person name="Sun H."/>
            <person name="Sun S."/>
            <person name="Syed K."/>
            <person name="Tsang A."/>
            <person name="Wiebenga A."/>
            <person name="Young D."/>
            <person name="Pisabarro A."/>
            <person name="Eastwood D.C."/>
            <person name="Martin F."/>
            <person name="Cullen D."/>
            <person name="Grigoriev I.V."/>
            <person name="Hibbett D.S."/>
        </authorList>
    </citation>
    <scope>NUCLEOTIDE SEQUENCE [LARGE SCALE GENOMIC DNA]</scope>
    <source>
        <strain evidence="3 4">ATCC 11539</strain>
    </source>
</reference>
<dbReference type="STRING" id="670483.S7PPW2"/>
<dbReference type="InterPro" id="IPR029058">
    <property type="entry name" value="AB_hydrolase_fold"/>
</dbReference>
<gene>
    <name evidence="3" type="ORF">GLOTRDRAFT_101851</name>
</gene>
<dbReference type="GeneID" id="19298455"/>
<keyword evidence="1 3" id="KW-0378">Hydrolase</keyword>
<evidence type="ECO:0000313" key="3">
    <source>
        <dbReference type="EMBL" id="EPQ49951.1"/>
    </source>
</evidence>
<dbReference type="SUPFAM" id="SSF53474">
    <property type="entry name" value="alpha/beta-Hydrolases"/>
    <property type="match status" value="1"/>
</dbReference>
<evidence type="ECO:0000313" key="4">
    <source>
        <dbReference type="Proteomes" id="UP000030669"/>
    </source>
</evidence>
<dbReference type="KEGG" id="gtr:GLOTRDRAFT_101851"/>
<evidence type="ECO:0000256" key="1">
    <source>
        <dbReference type="ARBA" id="ARBA00022801"/>
    </source>
</evidence>
<dbReference type="OrthoDB" id="2498029at2759"/>
<keyword evidence="4" id="KW-1185">Reference proteome</keyword>
<dbReference type="RefSeq" id="XP_007871594.1">
    <property type="nucleotide sequence ID" value="XM_007873403.1"/>
</dbReference>
<dbReference type="GO" id="GO:0016788">
    <property type="term" value="F:hydrolase activity, acting on ester bonds"/>
    <property type="evidence" value="ECO:0007669"/>
    <property type="project" value="UniProtKB-ARBA"/>
</dbReference>
<dbReference type="Gene3D" id="3.40.50.1820">
    <property type="entry name" value="alpha/beta hydrolase"/>
    <property type="match status" value="1"/>
</dbReference>